<feature type="non-terminal residue" evidence="2">
    <location>
        <position position="1"/>
    </location>
</feature>
<name>A0ABP0PAL8_9DINO</name>
<proteinExistence type="predicted"/>
<gene>
    <name evidence="2" type="ORF">CCMP2556_LOCUS35758</name>
</gene>
<protein>
    <submittedName>
        <fullName evidence="2">Uncharacterized protein</fullName>
    </submittedName>
</protein>
<evidence type="ECO:0000313" key="3">
    <source>
        <dbReference type="Proteomes" id="UP001642484"/>
    </source>
</evidence>
<dbReference type="EMBL" id="CAXAMN010022795">
    <property type="protein sequence ID" value="CAK9072678.1"/>
    <property type="molecule type" value="Genomic_DNA"/>
</dbReference>
<accession>A0ABP0PAL8</accession>
<reference evidence="2 3" key="1">
    <citation type="submission" date="2024-02" db="EMBL/GenBank/DDBJ databases">
        <authorList>
            <person name="Chen Y."/>
            <person name="Shah S."/>
            <person name="Dougan E. K."/>
            <person name="Thang M."/>
            <person name="Chan C."/>
        </authorList>
    </citation>
    <scope>NUCLEOTIDE SEQUENCE [LARGE SCALE GENOMIC DNA]</scope>
</reference>
<organism evidence="2 3">
    <name type="scientific">Durusdinium trenchii</name>
    <dbReference type="NCBI Taxonomy" id="1381693"/>
    <lineage>
        <taxon>Eukaryota</taxon>
        <taxon>Sar</taxon>
        <taxon>Alveolata</taxon>
        <taxon>Dinophyceae</taxon>
        <taxon>Suessiales</taxon>
        <taxon>Symbiodiniaceae</taxon>
        <taxon>Durusdinium</taxon>
    </lineage>
</organism>
<sequence>GRAGGQDGPHGTAPAEAVGVQTQQRLRDGEDPGPPERSRGSRALCQEGLHRVL</sequence>
<feature type="region of interest" description="Disordered" evidence="1">
    <location>
        <begin position="1"/>
        <end position="53"/>
    </location>
</feature>
<keyword evidence="3" id="KW-1185">Reference proteome</keyword>
<evidence type="ECO:0000256" key="1">
    <source>
        <dbReference type="SAM" id="MobiDB-lite"/>
    </source>
</evidence>
<dbReference type="Proteomes" id="UP001642484">
    <property type="component" value="Unassembled WGS sequence"/>
</dbReference>
<evidence type="ECO:0000313" key="2">
    <source>
        <dbReference type="EMBL" id="CAK9072678.1"/>
    </source>
</evidence>
<comment type="caution">
    <text evidence="2">The sequence shown here is derived from an EMBL/GenBank/DDBJ whole genome shotgun (WGS) entry which is preliminary data.</text>
</comment>
<feature type="compositionally biased region" description="Basic and acidic residues" evidence="1">
    <location>
        <begin position="25"/>
        <end position="39"/>
    </location>
</feature>